<accession>A0A927WKJ9</accession>
<dbReference type="EMBL" id="SVCA01000002">
    <property type="protein sequence ID" value="MBE6084483.1"/>
    <property type="molecule type" value="Genomic_DNA"/>
</dbReference>
<proteinExistence type="predicted"/>
<dbReference type="AlphaFoldDB" id="A0A927WKJ9"/>
<dbReference type="Proteomes" id="UP000772151">
    <property type="component" value="Unassembled WGS sequence"/>
</dbReference>
<reference evidence="1" key="1">
    <citation type="submission" date="2019-04" db="EMBL/GenBank/DDBJ databases">
        <title>Evolution of Biomass-Degrading Anaerobic Consortia Revealed by Metagenomics.</title>
        <authorList>
            <person name="Peng X."/>
        </authorList>
    </citation>
    <scope>NUCLEOTIDE SEQUENCE</scope>
    <source>
        <strain evidence="1">SIG242</strain>
    </source>
</reference>
<organism evidence="1 2">
    <name type="scientific">Selenomonas ruminantium</name>
    <dbReference type="NCBI Taxonomy" id="971"/>
    <lineage>
        <taxon>Bacteria</taxon>
        <taxon>Bacillati</taxon>
        <taxon>Bacillota</taxon>
        <taxon>Negativicutes</taxon>
        <taxon>Selenomonadales</taxon>
        <taxon>Selenomonadaceae</taxon>
        <taxon>Selenomonas</taxon>
    </lineage>
</organism>
<sequence>MGLDLVNNRIYMGETIFYNQEGEVVTSSKGIKKWEPIAPESIGEAIKKEVVKYVRNHTEEIERRTRGN</sequence>
<evidence type="ECO:0000313" key="2">
    <source>
        <dbReference type="Proteomes" id="UP000772151"/>
    </source>
</evidence>
<name>A0A927WKJ9_SELRU</name>
<protein>
    <submittedName>
        <fullName evidence="1">Uncharacterized protein</fullName>
    </submittedName>
</protein>
<evidence type="ECO:0000313" key="1">
    <source>
        <dbReference type="EMBL" id="MBE6084483.1"/>
    </source>
</evidence>
<comment type="caution">
    <text evidence="1">The sequence shown here is derived from an EMBL/GenBank/DDBJ whole genome shotgun (WGS) entry which is preliminary data.</text>
</comment>
<gene>
    <name evidence="1" type="ORF">E7203_03285</name>
</gene>